<keyword evidence="5 12" id="KW-0808">Transferase</keyword>
<evidence type="ECO:0000259" key="11">
    <source>
        <dbReference type="Pfam" id="PF00266"/>
    </source>
</evidence>
<dbReference type="AlphaFoldDB" id="A0A840F4Y3"/>
<dbReference type="InterPro" id="IPR015422">
    <property type="entry name" value="PyrdxlP-dep_Trfase_small"/>
</dbReference>
<evidence type="ECO:0000256" key="9">
    <source>
        <dbReference type="ARBA" id="ARBA00023014"/>
    </source>
</evidence>
<dbReference type="Gene3D" id="1.10.260.50">
    <property type="match status" value="1"/>
</dbReference>
<evidence type="ECO:0000256" key="1">
    <source>
        <dbReference type="ARBA" id="ARBA00001933"/>
    </source>
</evidence>
<keyword evidence="13" id="KW-1185">Reference proteome</keyword>
<evidence type="ECO:0000256" key="7">
    <source>
        <dbReference type="ARBA" id="ARBA00022898"/>
    </source>
</evidence>
<evidence type="ECO:0000313" key="13">
    <source>
        <dbReference type="Proteomes" id="UP000529795"/>
    </source>
</evidence>
<reference evidence="12 13" key="1">
    <citation type="submission" date="2020-08" db="EMBL/GenBank/DDBJ databases">
        <title>Genomic Encyclopedia of Type Strains, Phase IV (KMG-IV): sequencing the most valuable type-strain genomes for metagenomic binning, comparative biology and taxonomic classification.</title>
        <authorList>
            <person name="Goeker M."/>
        </authorList>
    </citation>
    <scope>NUCLEOTIDE SEQUENCE [LARGE SCALE GENOMIC DNA]</scope>
    <source>
        <strain evidence="12 13">YC6723</strain>
    </source>
</reference>
<dbReference type="InterPro" id="IPR015424">
    <property type="entry name" value="PyrdxlP-dep_Trfase"/>
</dbReference>
<comment type="function">
    <text evidence="2">Catalyzes the removal of elemental sulfur atoms from cysteine to produce alanine. Seems to participate in the biosynthesis of the nitrogenase metalloclusters by providing the inorganic sulfur required for the Fe-S core formation.</text>
</comment>
<keyword evidence="9" id="KW-0411">Iron-sulfur</keyword>
<dbReference type="GO" id="GO:0046872">
    <property type="term" value="F:metal ion binding"/>
    <property type="evidence" value="ECO:0007669"/>
    <property type="project" value="UniProtKB-KW"/>
</dbReference>
<evidence type="ECO:0000256" key="4">
    <source>
        <dbReference type="ARBA" id="ARBA00013558"/>
    </source>
</evidence>
<dbReference type="GO" id="GO:0051536">
    <property type="term" value="F:iron-sulfur cluster binding"/>
    <property type="evidence" value="ECO:0007669"/>
    <property type="project" value="UniProtKB-KW"/>
</dbReference>
<dbReference type="Gene3D" id="3.40.640.10">
    <property type="entry name" value="Type I PLP-dependent aspartate aminotransferase-like (Major domain)"/>
    <property type="match status" value="1"/>
</dbReference>
<keyword evidence="6" id="KW-0479">Metal-binding</keyword>
<evidence type="ECO:0000256" key="8">
    <source>
        <dbReference type="ARBA" id="ARBA00023004"/>
    </source>
</evidence>
<dbReference type="InterPro" id="IPR015421">
    <property type="entry name" value="PyrdxlP-dep_Trfase_major"/>
</dbReference>
<gene>
    <name evidence="12" type="ORF">GGQ80_000747</name>
</gene>
<proteinExistence type="inferred from homology"/>
<dbReference type="PANTHER" id="PTHR11601">
    <property type="entry name" value="CYSTEINE DESULFURYLASE FAMILY MEMBER"/>
    <property type="match status" value="1"/>
</dbReference>
<dbReference type="PIRSF" id="PIRSF005572">
    <property type="entry name" value="NifS"/>
    <property type="match status" value="1"/>
</dbReference>
<evidence type="ECO:0000256" key="6">
    <source>
        <dbReference type="ARBA" id="ARBA00022723"/>
    </source>
</evidence>
<feature type="domain" description="Aminotransferase class V" evidence="11">
    <location>
        <begin position="9"/>
        <end position="345"/>
    </location>
</feature>
<dbReference type="Proteomes" id="UP000529795">
    <property type="component" value="Unassembled WGS sequence"/>
</dbReference>
<sequence length="361" mass="37288">MERTLDRLYLDHAATTPMTDAAKAAVIEGMARWANPSSPHAEGRAARAALEAARAAIGAAYGWRGEVLLTSGASESLAIALGRGVAARRLVSAVEHDAAMRAAGAAEMVPVGADGVVDLGVLPSLLGQSKRALIAVQWCNSETGVLQPVAAVAAVVHEAGGLLLVDAAQMPAGVDDAVAEHADFVALSAHKRGGPAGVGTLLVRDLATLTPTGGQERGYRPGTENLPGVLGYAAALREAEPIERWTAMRARLDDAVRRSGGEVVADASLRHPAIASYRLPGVAAAAQLIRFDLAGIAVSAGSACSSGSMKPSHVLGAMGWSETAGREVVRVSFGRDTREQDVTRFITAWRDVARATRTFAA</sequence>
<protein>
    <recommendedName>
        <fullName evidence="4">Cysteine desulfurase</fullName>
    </recommendedName>
</protein>
<accession>A0A840F4Y3</accession>
<comment type="catalytic activity">
    <reaction evidence="10">
        <text>(sulfur carrier)-H + L-cysteine = (sulfur carrier)-SH + L-alanine</text>
        <dbReference type="Rhea" id="RHEA:43892"/>
        <dbReference type="Rhea" id="RHEA-COMP:14737"/>
        <dbReference type="Rhea" id="RHEA-COMP:14739"/>
        <dbReference type="ChEBI" id="CHEBI:29917"/>
        <dbReference type="ChEBI" id="CHEBI:35235"/>
        <dbReference type="ChEBI" id="CHEBI:57972"/>
        <dbReference type="ChEBI" id="CHEBI:64428"/>
        <dbReference type="EC" id="2.8.1.7"/>
    </reaction>
</comment>
<dbReference type="PANTHER" id="PTHR11601:SF34">
    <property type="entry name" value="CYSTEINE DESULFURASE"/>
    <property type="match status" value="1"/>
</dbReference>
<comment type="caution">
    <text evidence="12">The sequence shown here is derived from an EMBL/GenBank/DDBJ whole genome shotgun (WGS) entry which is preliminary data.</text>
</comment>
<comment type="cofactor">
    <cofactor evidence="1">
        <name>pyridoxal 5'-phosphate</name>
        <dbReference type="ChEBI" id="CHEBI:597326"/>
    </cofactor>
</comment>
<evidence type="ECO:0000256" key="3">
    <source>
        <dbReference type="ARBA" id="ARBA00006490"/>
    </source>
</evidence>
<evidence type="ECO:0000256" key="5">
    <source>
        <dbReference type="ARBA" id="ARBA00022679"/>
    </source>
</evidence>
<dbReference type="GO" id="GO:0031071">
    <property type="term" value="F:cysteine desulfurase activity"/>
    <property type="evidence" value="ECO:0007669"/>
    <property type="project" value="UniProtKB-EC"/>
</dbReference>
<comment type="similarity">
    <text evidence="3">Belongs to the class-V pyridoxal-phosphate-dependent aminotransferase family. NifS/IscS subfamily.</text>
</comment>
<dbReference type="Pfam" id="PF00266">
    <property type="entry name" value="Aminotran_5"/>
    <property type="match status" value="1"/>
</dbReference>
<keyword evidence="7" id="KW-0663">Pyridoxal phosphate</keyword>
<dbReference type="InterPro" id="IPR000192">
    <property type="entry name" value="Aminotrans_V_dom"/>
</dbReference>
<evidence type="ECO:0000256" key="2">
    <source>
        <dbReference type="ARBA" id="ARBA00003120"/>
    </source>
</evidence>
<name>A0A840F4Y3_9SPHN</name>
<dbReference type="RefSeq" id="WP_183982557.1">
    <property type="nucleotide sequence ID" value="NZ_JACIEV010000002.1"/>
</dbReference>
<dbReference type="InterPro" id="IPR016454">
    <property type="entry name" value="Cysteine_dSase"/>
</dbReference>
<dbReference type="SUPFAM" id="SSF53383">
    <property type="entry name" value="PLP-dependent transferases"/>
    <property type="match status" value="1"/>
</dbReference>
<evidence type="ECO:0000256" key="10">
    <source>
        <dbReference type="ARBA" id="ARBA00050776"/>
    </source>
</evidence>
<keyword evidence="8" id="KW-0408">Iron</keyword>
<organism evidence="12 13">
    <name type="scientific">Sphingomonas jinjuensis</name>
    <dbReference type="NCBI Taxonomy" id="535907"/>
    <lineage>
        <taxon>Bacteria</taxon>
        <taxon>Pseudomonadati</taxon>
        <taxon>Pseudomonadota</taxon>
        <taxon>Alphaproteobacteria</taxon>
        <taxon>Sphingomonadales</taxon>
        <taxon>Sphingomonadaceae</taxon>
        <taxon>Sphingomonas</taxon>
    </lineage>
</organism>
<dbReference type="EMBL" id="JACIEV010000002">
    <property type="protein sequence ID" value="MBB4152859.1"/>
    <property type="molecule type" value="Genomic_DNA"/>
</dbReference>
<dbReference type="Gene3D" id="3.90.1150.10">
    <property type="entry name" value="Aspartate Aminotransferase, domain 1"/>
    <property type="match status" value="1"/>
</dbReference>
<evidence type="ECO:0000313" key="12">
    <source>
        <dbReference type="EMBL" id="MBB4152859.1"/>
    </source>
</evidence>